<dbReference type="AlphaFoldDB" id="A0A1F7GKS0"/>
<dbReference type="Proteomes" id="UP000176850">
    <property type="component" value="Unassembled WGS sequence"/>
</dbReference>
<gene>
    <name evidence="2" type="ORF">A2799_02655</name>
</gene>
<evidence type="ECO:0000256" key="1">
    <source>
        <dbReference type="SAM" id="Coils"/>
    </source>
</evidence>
<feature type="coiled-coil region" evidence="1">
    <location>
        <begin position="20"/>
        <end position="132"/>
    </location>
</feature>
<protein>
    <submittedName>
        <fullName evidence="2">Uncharacterized protein</fullName>
    </submittedName>
</protein>
<dbReference type="EMBL" id="MFZH01000012">
    <property type="protein sequence ID" value="OGK19394.1"/>
    <property type="molecule type" value="Genomic_DNA"/>
</dbReference>
<proteinExistence type="predicted"/>
<reference evidence="2 3" key="1">
    <citation type="journal article" date="2016" name="Nat. Commun.">
        <title>Thousands of microbial genomes shed light on interconnected biogeochemical processes in an aquifer system.</title>
        <authorList>
            <person name="Anantharaman K."/>
            <person name="Brown C.T."/>
            <person name="Hug L.A."/>
            <person name="Sharon I."/>
            <person name="Castelle C.J."/>
            <person name="Probst A.J."/>
            <person name="Thomas B.C."/>
            <person name="Singh A."/>
            <person name="Wilkins M.J."/>
            <person name="Karaoz U."/>
            <person name="Brodie E.L."/>
            <person name="Williams K.H."/>
            <person name="Hubbard S.S."/>
            <person name="Banfield J.F."/>
        </authorList>
    </citation>
    <scope>NUCLEOTIDE SEQUENCE [LARGE SCALE GENOMIC DNA]</scope>
</reference>
<organism evidence="2 3">
    <name type="scientific">Candidatus Roizmanbacteria bacterium RIFCSPHIGHO2_01_FULL_39_24</name>
    <dbReference type="NCBI Taxonomy" id="1802032"/>
    <lineage>
        <taxon>Bacteria</taxon>
        <taxon>Candidatus Roizmaniibacteriota</taxon>
    </lineage>
</organism>
<name>A0A1F7GKS0_9BACT</name>
<evidence type="ECO:0000313" key="3">
    <source>
        <dbReference type="Proteomes" id="UP000176850"/>
    </source>
</evidence>
<keyword evidence="1" id="KW-0175">Coiled coil</keyword>
<evidence type="ECO:0000313" key="2">
    <source>
        <dbReference type="EMBL" id="OGK19394.1"/>
    </source>
</evidence>
<accession>A0A1F7GKS0</accession>
<comment type="caution">
    <text evidence="2">The sequence shown here is derived from an EMBL/GenBank/DDBJ whole genome shotgun (WGS) entry which is preliminary data.</text>
</comment>
<sequence length="159" mass="18262">MNDPKDDIEEIELVPPEEIKAQAQEQINQARALLDLEQSIKTYYQGAQSKREEMKQHKEMVADAYANDKTLAESEEKMKALKMEANKVRDQISATSAVIEAKQKLRELSEEVKELEKTLSKFLLQYKDLAQTNQIMVREGEMYQIVQSAKLVKQSALSQ</sequence>